<protein>
    <submittedName>
        <fullName evidence="4">Integrase, catalytic region, zinc finger, CCHC-type containing protein</fullName>
    </submittedName>
</protein>
<accession>A0ABQ4ZYQ7</accession>
<feature type="domain" description="Retrovirus-related Pol polyprotein from transposon TNT 1-94-like beta-barrel" evidence="3">
    <location>
        <begin position="566"/>
        <end position="637"/>
    </location>
</feature>
<dbReference type="EMBL" id="BQNB010011730">
    <property type="protein sequence ID" value="GJS94431.1"/>
    <property type="molecule type" value="Genomic_DNA"/>
</dbReference>
<dbReference type="InterPro" id="IPR054722">
    <property type="entry name" value="PolX-like_BBD"/>
</dbReference>
<reference evidence="4" key="1">
    <citation type="journal article" date="2022" name="Int. J. Mol. Sci.">
        <title>Draft Genome of Tanacetum Coccineum: Genomic Comparison of Closely Related Tanacetum-Family Plants.</title>
        <authorList>
            <person name="Yamashiro T."/>
            <person name="Shiraishi A."/>
            <person name="Nakayama K."/>
            <person name="Satake H."/>
        </authorList>
    </citation>
    <scope>NUCLEOTIDE SEQUENCE</scope>
</reference>
<dbReference type="Pfam" id="PF22936">
    <property type="entry name" value="Pol_BBD"/>
    <property type="match status" value="1"/>
</dbReference>
<dbReference type="Pfam" id="PF13976">
    <property type="entry name" value="gag_pre-integrs"/>
    <property type="match status" value="1"/>
</dbReference>
<organism evidence="4 5">
    <name type="scientific">Tanacetum coccineum</name>
    <dbReference type="NCBI Taxonomy" id="301880"/>
    <lineage>
        <taxon>Eukaryota</taxon>
        <taxon>Viridiplantae</taxon>
        <taxon>Streptophyta</taxon>
        <taxon>Embryophyta</taxon>
        <taxon>Tracheophyta</taxon>
        <taxon>Spermatophyta</taxon>
        <taxon>Magnoliopsida</taxon>
        <taxon>eudicotyledons</taxon>
        <taxon>Gunneridae</taxon>
        <taxon>Pentapetalae</taxon>
        <taxon>asterids</taxon>
        <taxon>campanulids</taxon>
        <taxon>Asterales</taxon>
        <taxon>Asteraceae</taxon>
        <taxon>Asteroideae</taxon>
        <taxon>Anthemideae</taxon>
        <taxon>Anthemidinae</taxon>
        <taxon>Tanacetum</taxon>
    </lineage>
</organism>
<keyword evidence="5" id="KW-1185">Reference proteome</keyword>
<feature type="domain" description="GAG-pre-integrase" evidence="2">
    <location>
        <begin position="668"/>
        <end position="734"/>
    </location>
</feature>
<gene>
    <name evidence="4" type="ORF">Tco_0801399</name>
</gene>
<evidence type="ECO:0000313" key="4">
    <source>
        <dbReference type="EMBL" id="GJS94431.1"/>
    </source>
</evidence>
<evidence type="ECO:0000259" key="2">
    <source>
        <dbReference type="Pfam" id="PF13976"/>
    </source>
</evidence>
<dbReference type="InterPro" id="IPR025724">
    <property type="entry name" value="GAG-pre-integrase_dom"/>
</dbReference>
<reference evidence="4" key="2">
    <citation type="submission" date="2022-01" db="EMBL/GenBank/DDBJ databases">
        <authorList>
            <person name="Yamashiro T."/>
            <person name="Shiraishi A."/>
            <person name="Satake H."/>
            <person name="Nakayama K."/>
        </authorList>
    </citation>
    <scope>NUCLEOTIDE SEQUENCE</scope>
</reference>
<sequence length="814" mass="93261">MLTSNTHQQSLADADSETRPRMLERGSYIPWASRFRRYLNRKRKNRKSLNKAIDEGLYEFKEFTPSETEEPRMQKQEDLRGDDLKHFEVEIEAMNLILISIPNDIYNFVDACTTAQAMWQRVKRLMRAMVQNKVDMETRFNNEFDQFVIEPGEALVSVYNRFAQLMNDLERNGNIFPKVTVNTKFLNCLQPEWLKYVTQVRLVKRLTEDTYDDLFDYLQQFRNWNFGDDGRNTRHSYVQEEVIEGTNVQNDAGNIQELFELRLQKLLQMFNATTAEEAGAILTDEQNDFLFGNASRMEEIKELSANICLMARIQLTNFDSDAGPSYDSVFLSEVQTPSTNYVNPIFAKDKQDQKGDDEVEKILRDSIEIQEGMQKRINILENDVQRCQKQSLDFELQLQHEKERQKCESSLKNVCETSWISKMEKLEKSSEIVDVSVRTNKKKYVASKNVVLNKKIVTDVDVQNDLKAKNVLCVSCAKNVLIPCHDKCLANYKLNVHSKVKRALFTTHRTAKSMFEDTTPVVSKTRFSVKTTQSESLDTTSVASRTNIAVVTPLRARNKVVQIVLWIVDRGCSNHMTGDCSLLKNFVKKSMGTVRFGNDHFAAITGCGDYVQGNITICHVYYVEGLGHNLFSVGQFCDGDLEVAFRSNTCYVRNLEGDDLLTRARDSNLYTISISDMAASLPVCLLSEATSTNSWLWHRRLSHLNFGTINDLTKHDLVDSLPKFKYSKDHLCSASMNTPSKEDLDNLFGPMYDEYFEKRSSDMSINSVAQQVHNHEDSPSTSSIIIEEHEAPPIVNTSEEQTSPISLNEADEFS</sequence>
<feature type="compositionally biased region" description="Polar residues" evidence="1">
    <location>
        <begin position="795"/>
        <end position="806"/>
    </location>
</feature>
<evidence type="ECO:0000256" key="1">
    <source>
        <dbReference type="SAM" id="MobiDB-lite"/>
    </source>
</evidence>
<proteinExistence type="predicted"/>
<name>A0ABQ4ZYQ7_9ASTR</name>
<dbReference type="Pfam" id="PF14223">
    <property type="entry name" value="Retrotran_gag_2"/>
    <property type="match status" value="1"/>
</dbReference>
<evidence type="ECO:0000313" key="5">
    <source>
        <dbReference type="Proteomes" id="UP001151760"/>
    </source>
</evidence>
<comment type="caution">
    <text evidence="4">The sequence shown here is derived from an EMBL/GenBank/DDBJ whole genome shotgun (WGS) entry which is preliminary data.</text>
</comment>
<feature type="region of interest" description="Disordered" evidence="1">
    <location>
        <begin position="791"/>
        <end position="814"/>
    </location>
</feature>
<evidence type="ECO:0000259" key="3">
    <source>
        <dbReference type="Pfam" id="PF22936"/>
    </source>
</evidence>
<dbReference type="Proteomes" id="UP001151760">
    <property type="component" value="Unassembled WGS sequence"/>
</dbReference>